<evidence type="ECO:0000313" key="2">
    <source>
        <dbReference type="Proteomes" id="UP000193144"/>
    </source>
</evidence>
<comment type="caution">
    <text evidence="1">The sequence shown here is derived from an EMBL/GenBank/DDBJ whole genome shotgun (WGS) entry which is preliminary data.</text>
</comment>
<dbReference type="EMBL" id="MCFA01000005">
    <property type="protein sequence ID" value="ORY18812.1"/>
    <property type="molecule type" value="Genomic_DNA"/>
</dbReference>
<protein>
    <submittedName>
        <fullName evidence="1">Uncharacterized protein</fullName>
    </submittedName>
</protein>
<organism evidence="1 2">
    <name type="scientific">Clohesyomyces aquaticus</name>
    <dbReference type="NCBI Taxonomy" id="1231657"/>
    <lineage>
        <taxon>Eukaryota</taxon>
        <taxon>Fungi</taxon>
        <taxon>Dikarya</taxon>
        <taxon>Ascomycota</taxon>
        <taxon>Pezizomycotina</taxon>
        <taxon>Dothideomycetes</taxon>
        <taxon>Pleosporomycetidae</taxon>
        <taxon>Pleosporales</taxon>
        <taxon>Lindgomycetaceae</taxon>
        <taxon>Clohesyomyces</taxon>
    </lineage>
</organism>
<proteinExistence type="predicted"/>
<dbReference type="Proteomes" id="UP000193144">
    <property type="component" value="Unassembled WGS sequence"/>
</dbReference>
<name>A0A1Y2A8G2_9PLEO</name>
<accession>A0A1Y2A8G2</accession>
<evidence type="ECO:0000313" key="1">
    <source>
        <dbReference type="EMBL" id="ORY18812.1"/>
    </source>
</evidence>
<dbReference type="OrthoDB" id="3793756at2759"/>
<reference evidence="1 2" key="1">
    <citation type="submission" date="2016-07" db="EMBL/GenBank/DDBJ databases">
        <title>Pervasive Adenine N6-methylation of Active Genes in Fungi.</title>
        <authorList>
            <consortium name="DOE Joint Genome Institute"/>
            <person name="Mondo S.J."/>
            <person name="Dannebaum R.O."/>
            <person name="Kuo R.C."/>
            <person name="Labutti K."/>
            <person name="Haridas S."/>
            <person name="Kuo A."/>
            <person name="Salamov A."/>
            <person name="Ahrendt S.R."/>
            <person name="Lipzen A."/>
            <person name="Sullivan W."/>
            <person name="Andreopoulos W.B."/>
            <person name="Clum A."/>
            <person name="Lindquist E."/>
            <person name="Daum C."/>
            <person name="Ramamoorthy G.K."/>
            <person name="Gryganskyi A."/>
            <person name="Culley D."/>
            <person name="Magnuson J.K."/>
            <person name="James T.Y."/>
            <person name="O'Malley M.A."/>
            <person name="Stajich J.E."/>
            <person name="Spatafora J.W."/>
            <person name="Visel A."/>
            <person name="Grigoriev I.V."/>
        </authorList>
    </citation>
    <scope>NUCLEOTIDE SEQUENCE [LARGE SCALE GENOMIC DNA]</scope>
    <source>
        <strain evidence="1 2">CBS 115471</strain>
    </source>
</reference>
<dbReference type="AlphaFoldDB" id="A0A1Y2A8G2"/>
<keyword evidence="2" id="KW-1185">Reference proteome</keyword>
<gene>
    <name evidence="1" type="ORF">BCR34DRAFT_553550</name>
</gene>
<sequence>MPPTLGAVLNSLETTCQSSIDSATALAETTYDAADVFYRNPGRESRKLAKRSVDRVKVWLVAHPKETRGFVVRYATPVLGALVLGPVVGGLGGEFAGQSVVWLATAFARFRTRQFLAGNYFALLHTAGLSSLWGQLAAMGAPVGLPVLGGLPGQVFHSYIFSLAVSTGGLQAPLLGLGLSFITNAASWLGLIPGLLLKGQGMTTLGRSVAVAKGSSVRALFGELGSLMVFKSFQWMLISLNKAWSEWMESLRATMGGAIEWIWVADKSEVGEEEMEKFGEKGVEMQMISWTNDSGDTNLREEAAQPKGGYGLMYLVDGAKKMVIGRWWTEKEQTQKVHLKDWPLQKRDGGDDLHQHQETQRNVWNIMESDDEQDNDWELVDEGQYLEPAQHNQEEANIWGIVDPDKEPDDIPDDEYTIIEPYNIKHSGPFLLDVGGWWGTKKQTDTEDWDMWGKLHHQSQDDNRVPDRDVNIWGMTNQDTKEEGRVPEWVFLEIRKLDLVGDLPWDEKEALVWT</sequence>